<dbReference type="PANTHER" id="PTHR40068">
    <property type="entry name" value="TRANSCRIPTION REPRESSOR NIAR-RELATED"/>
    <property type="match status" value="1"/>
</dbReference>
<proteinExistence type="predicted"/>
<feature type="domain" description="Helix-turn-helix type 11" evidence="3">
    <location>
        <begin position="6"/>
        <end position="59"/>
    </location>
</feature>
<dbReference type="Gene3D" id="1.10.10.10">
    <property type="entry name" value="Winged helix-like DNA-binding domain superfamily/Winged helix DNA-binding domain"/>
    <property type="match status" value="1"/>
</dbReference>
<dbReference type="OrthoDB" id="9792661at2"/>
<protein>
    <submittedName>
        <fullName evidence="4">HTH domain-containing protein</fullName>
    </submittedName>
</protein>
<organism evidence="4 5">
    <name type="scientific">Defluviitalea raffinosedens</name>
    <dbReference type="NCBI Taxonomy" id="1450156"/>
    <lineage>
        <taxon>Bacteria</taxon>
        <taxon>Bacillati</taxon>
        <taxon>Bacillota</taxon>
        <taxon>Clostridia</taxon>
        <taxon>Lachnospirales</taxon>
        <taxon>Defluviitaleaceae</taxon>
        <taxon>Defluviitalea</taxon>
    </lineage>
</organism>
<dbReference type="AlphaFoldDB" id="A0A7C8LG09"/>
<dbReference type="SUPFAM" id="SSF75500">
    <property type="entry name" value="Putative transcriptional regulator TM1602, C-terminal domain"/>
    <property type="match status" value="1"/>
</dbReference>
<sequence>MSKEERKQEIIKILKSSNKPVSGGYLAEKLNVTRQVIVQDIALLRAENINIMATARGYIFYGEESPAHKRAVTVCHGKEEIEDELTTIVDLGGRVIDVIIEHPIYGQITGNLMIESRRDVKEFMEIMQKNNTVPLLRLTNKIHMHTIEAKSEKILDEIEDKLKQKGYLFLE</sequence>
<evidence type="ECO:0000259" key="2">
    <source>
        <dbReference type="Pfam" id="PF02829"/>
    </source>
</evidence>
<feature type="binding site" evidence="1">
    <location>
        <position position="84"/>
    </location>
    <ligand>
        <name>Ni(2+)</name>
        <dbReference type="ChEBI" id="CHEBI:49786"/>
    </ligand>
</feature>
<dbReference type="SUPFAM" id="SSF46785">
    <property type="entry name" value="Winged helix' DNA-binding domain"/>
    <property type="match status" value="1"/>
</dbReference>
<dbReference type="Proteomes" id="UP000483018">
    <property type="component" value="Unassembled WGS sequence"/>
</dbReference>
<feature type="binding site" evidence="1">
    <location>
        <position position="145"/>
    </location>
    <ligand>
        <name>Ni(2+)</name>
        <dbReference type="ChEBI" id="CHEBI:49786"/>
    </ligand>
</feature>
<keyword evidence="5" id="KW-1185">Reference proteome</keyword>
<dbReference type="GO" id="GO:0046872">
    <property type="term" value="F:metal ion binding"/>
    <property type="evidence" value="ECO:0007669"/>
    <property type="project" value="UniProtKB-KW"/>
</dbReference>
<dbReference type="InterPro" id="IPR036390">
    <property type="entry name" value="WH_DNA-bd_sf"/>
</dbReference>
<gene>
    <name evidence="4" type="ORF">GND95_03025</name>
</gene>
<evidence type="ECO:0000313" key="5">
    <source>
        <dbReference type="Proteomes" id="UP000483018"/>
    </source>
</evidence>
<dbReference type="PANTHER" id="PTHR40068:SF1">
    <property type="entry name" value="TRANSCRIPTION REPRESSOR NIAR-RELATED"/>
    <property type="match status" value="1"/>
</dbReference>
<feature type="domain" description="3H" evidence="2">
    <location>
        <begin position="72"/>
        <end position="168"/>
    </location>
</feature>
<name>A0A7C8LG09_9FIRM</name>
<dbReference type="InterPro" id="IPR013196">
    <property type="entry name" value="HTH_11"/>
</dbReference>
<accession>A0A7C8LG09</accession>
<evidence type="ECO:0000313" key="4">
    <source>
        <dbReference type="EMBL" id="KAE9636115.1"/>
    </source>
</evidence>
<evidence type="ECO:0000256" key="1">
    <source>
        <dbReference type="PIRSR" id="PIRSR037847-1"/>
    </source>
</evidence>
<reference evidence="4 5" key="1">
    <citation type="submission" date="2019-12" db="EMBL/GenBank/DDBJ databases">
        <title>Defluviitalea raffinosedens, isolated from a biogas fermenter, genome sequencing and characterization.</title>
        <authorList>
            <person name="Rettenmaier R."/>
            <person name="Schneider M."/>
            <person name="Neuhaus K."/>
            <person name="Liebl W."/>
            <person name="Zverlov V."/>
        </authorList>
    </citation>
    <scope>NUCLEOTIDE SEQUENCE [LARGE SCALE GENOMIC DNA]</scope>
    <source>
        <strain evidence="4 5">249c-K6</strain>
    </source>
</reference>
<dbReference type="Pfam" id="PF02829">
    <property type="entry name" value="3H"/>
    <property type="match status" value="1"/>
</dbReference>
<evidence type="ECO:0000259" key="3">
    <source>
        <dbReference type="Pfam" id="PF08279"/>
    </source>
</evidence>
<dbReference type="RefSeq" id="WP_158739369.1">
    <property type="nucleotide sequence ID" value="NZ_WSLF01000002.1"/>
</dbReference>
<dbReference type="InterPro" id="IPR004173">
    <property type="entry name" value="3H_domain"/>
</dbReference>
<dbReference type="InterPro" id="IPR036388">
    <property type="entry name" value="WH-like_DNA-bd_sf"/>
</dbReference>
<dbReference type="InterPro" id="IPR026043">
    <property type="entry name" value="NadR"/>
</dbReference>
<comment type="caution">
    <text evidence="4">The sequence shown here is derived from an EMBL/GenBank/DDBJ whole genome shotgun (WGS) entry which is preliminary data.</text>
</comment>
<keyword evidence="1" id="KW-0479">Metal-binding</keyword>
<keyword evidence="1" id="KW-0533">Nickel</keyword>
<dbReference type="Gene3D" id="3.30.1340.20">
    <property type="entry name" value="3H domain"/>
    <property type="match status" value="1"/>
</dbReference>
<dbReference type="PIRSF" id="PIRSF037847">
    <property type="entry name" value="NiaR"/>
    <property type="match status" value="1"/>
</dbReference>
<feature type="binding site" evidence="1">
    <location>
        <position position="143"/>
    </location>
    <ligand>
        <name>Ni(2+)</name>
        <dbReference type="ChEBI" id="CHEBI:49786"/>
    </ligand>
</feature>
<dbReference type="EMBL" id="WSLF01000002">
    <property type="protein sequence ID" value="KAE9636115.1"/>
    <property type="molecule type" value="Genomic_DNA"/>
</dbReference>
<dbReference type="InterPro" id="IPR035922">
    <property type="entry name" value="3H_dom_sf"/>
</dbReference>
<feature type="binding site" evidence="1">
    <location>
        <position position="76"/>
    </location>
    <ligand>
        <name>Ni(2+)</name>
        <dbReference type="ChEBI" id="CHEBI:49786"/>
    </ligand>
</feature>
<dbReference type="Pfam" id="PF08279">
    <property type="entry name" value="HTH_11"/>
    <property type="match status" value="1"/>
</dbReference>